<proteinExistence type="predicted"/>
<name>A0A0F8Z466_9ZZZZ</name>
<feature type="non-terminal residue" evidence="2">
    <location>
        <position position="33"/>
    </location>
</feature>
<dbReference type="EMBL" id="LAZR01062588">
    <property type="protein sequence ID" value="KKK61214.1"/>
    <property type="molecule type" value="Genomic_DNA"/>
</dbReference>
<gene>
    <name evidence="2" type="ORF">LCGC14_3016550</name>
</gene>
<accession>A0A0F8Z466</accession>
<dbReference type="AlphaFoldDB" id="A0A0F8Z466"/>
<feature type="region of interest" description="Disordered" evidence="1">
    <location>
        <begin position="1"/>
        <end position="33"/>
    </location>
</feature>
<evidence type="ECO:0000313" key="2">
    <source>
        <dbReference type="EMBL" id="KKK61214.1"/>
    </source>
</evidence>
<feature type="compositionally biased region" description="Basic and acidic residues" evidence="1">
    <location>
        <begin position="21"/>
        <end position="33"/>
    </location>
</feature>
<comment type="caution">
    <text evidence="2">The sequence shown here is derived from an EMBL/GenBank/DDBJ whole genome shotgun (WGS) entry which is preliminary data.</text>
</comment>
<protein>
    <submittedName>
        <fullName evidence="2">Uncharacterized protein</fullName>
    </submittedName>
</protein>
<evidence type="ECO:0000256" key="1">
    <source>
        <dbReference type="SAM" id="MobiDB-lite"/>
    </source>
</evidence>
<organism evidence="2">
    <name type="scientific">marine sediment metagenome</name>
    <dbReference type="NCBI Taxonomy" id="412755"/>
    <lineage>
        <taxon>unclassified sequences</taxon>
        <taxon>metagenomes</taxon>
        <taxon>ecological metagenomes</taxon>
    </lineage>
</organism>
<sequence>MSKNIVTKSGAKYSVTTDGAVTRERGETNIEHT</sequence>
<reference evidence="2" key="1">
    <citation type="journal article" date="2015" name="Nature">
        <title>Complex archaea that bridge the gap between prokaryotes and eukaryotes.</title>
        <authorList>
            <person name="Spang A."/>
            <person name="Saw J.H."/>
            <person name="Jorgensen S.L."/>
            <person name="Zaremba-Niedzwiedzka K."/>
            <person name="Martijn J."/>
            <person name="Lind A.E."/>
            <person name="van Eijk R."/>
            <person name="Schleper C."/>
            <person name="Guy L."/>
            <person name="Ettema T.J."/>
        </authorList>
    </citation>
    <scope>NUCLEOTIDE SEQUENCE</scope>
</reference>